<name>A0A2K5RC15_CEBIM</name>
<comment type="pathway">
    <text evidence="1">Amino-acid biosynthesis; L-arginine biosynthesis; L-arginine from L-ornithine and carbamoyl phosphate: step 2/3.</text>
</comment>
<keyword evidence="6" id="KW-0055">Arginine biosynthesis</keyword>
<evidence type="ECO:0000256" key="10">
    <source>
        <dbReference type="ARBA" id="ARBA00022840"/>
    </source>
</evidence>
<dbReference type="EC" id="6.3.4.5" evidence="3"/>
<dbReference type="GO" id="GO:0006526">
    <property type="term" value="P:L-arginine biosynthetic process"/>
    <property type="evidence" value="ECO:0007669"/>
    <property type="project" value="UniProtKB-UniPathway"/>
</dbReference>
<dbReference type="SUPFAM" id="SSF69864">
    <property type="entry name" value="Argininosuccinate synthetase, C-terminal domain"/>
    <property type="match status" value="1"/>
</dbReference>
<evidence type="ECO:0000259" key="13">
    <source>
        <dbReference type="Pfam" id="PF00764"/>
    </source>
</evidence>
<dbReference type="Gene3D" id="3.90.1260.10">
    <property type="entry name" value="Argininosuccinate synthetase, chain A, domain 2"/>
    <property type="match status" value="1"/>
</dbReference>
<accession>A0A2K5RC15</accession>
<dbReference type="InterPro" id="IPR048267">
    <property type="entry name" value="Arginosuc_syn_N"/>
</dbReference>
<evidence type="ECO:0000256" key="9">
    <source>
        <dbReference type="ARBA" id="ARBA00022741"/>
    </source>
</evidence>
<dbReference type="STRING" id="9516.ENSCCAP00000025678"/>
<dbReference type="GO" id="GO:0000050">
    <property type="term" value="P:urea cycle"/>
    <property type="evidence" value="ECO:0007669"/>
    <property type="project" value="UniProtKB-UniPathway"/>
</dbReference>
<dbReference type="GO" id="GO:0004055">
    <property type="term" value="F:argininosuccinate synthase activity"/>
    <property type="evidence" value="ECO:0007669"/>
    <property type="project" value="UniProtKB-EC"/>
</dbReference>
<feature type="domain" description="Arginosuccinate synthase-like N-terminal" evidence="13">
    <location>
        <begin position="49"/>
        <end position="191"/>
    </location>
</feature>
<dbReference type="Proteomes" id="UP000233040">
    <property type="component" value="Unassembled WGS sequence"/>
</dbReference>
<feature type="domain" description="Arginosuccinate synthase C-terminal" evidence="14">
    <location>
        <begin position="233"/>
        <end position="378"/>
    </location>
</feature>
<keyword evidence="16" id="KW-1185">Reference proteome</keyword>
<sequence>MEVPGPALSPATAARARVVHCTVKTDRFQTRCRELAPPIPDAVSCKRSVVLAYSGGPDTSCILVWLKDQGYDITVYLANNGQKEDFEGARKKALKLGAKELFIWPAIQSSALYEDRYLLGTSLTRPCVACKQVEIAQQEGSKYVSHSATGKGNNQVRFELPCYSLAPKIKFYNWLKGCNDLMEYAEQHEIPIPVTCKNPWSTDENRMHISYEARVLKNPKNQSTSRSLNEDPGGPVKVTNVKDGTTHQTSLELFRYLNKVAGKHDVGRIDIMENCFIGMKSQGIGETPAGTVLYHAFTMDREVCKIKQGLLVYTGFWHSPECEFVYHLEGKVQVSVFKGCESPLSLYDEELMSVKVQGDYGPIDAARFINIASLRLTEYHRLQSKVTAK</sequence>
<dbReference type="Pfam" id="PF20979">
    <property type="entry name" value="Arginosuc_syn_C"/>
    <property type="match status" value="1"/>
</dbReference>
<dbReference type="GO" id="GO:0005524">
    <property type="term" value="F:ATP binding"/>
    <property type="evidence" value="ECO:0007669"/>
    <property type="project" value="UniProtKB-KW"/>
</dbReference>
<evidence type="ECO:0000259" key="14">
    <source>
        <dbReference type="Pfam" id="PF20979"/>
    </source>
</evidence>
<evidence type="ECO:0000256" key="4">
    <source>
        <dbReference type="ARBA" id="ARBA00014810"/>
    </source>
</evidence>
<dbReference type="InterPro" id="IPR001518">
    <property type="entry name" value="Arginosuc_synth"/>
</dbReference>
<evidence type="ECO:0000256" key="1">
    <source>
        <dbReference type="ARBA" id="ARBA00004967"/>
    </source>
</evidence>
<evidence type="ECO:0000256" key="12">
    <source>
        <dbReference type="ARBA" id="ARBA00049077"/>
    </source>
</evidence>
<evidence type="ECO:0000256" key="3">
    <source>
        <dbReference type="ARBA" id="ARBA00012286"/>
    </source>
</evidence>
<dbReference type="InterPro" id="IPR024074">
    <property type="entry name" value="AS_cat/multimer_dom_body"/>
</dbReference>
<dbReference type="FunFam" id="3.40.50.620:FF:000019">
    <property type="entry name" value="Argininosuccinate synthase"/>
    <property type="match status" value="1"/>
</dbReference>
<keyword evidence="5" id="KW-0835">Urea cycle</keyword>
<dbReference type="GO" id="GO:0005737">
    <property type="term" value="C:cytoplasm"/>
    <property type="evidence" value="ECO:0007669"/>
    <property type="project" value="TreeGrafter"/>
</dbReference>
<evidence type="ECO:0000256" key="2">
    <source>
        <dbReference type="ARBA" id="ARBA00005154"/>
    </source>
</evidence>
<dbReference type="UniPathway" id="UPA00068">
    <property type="reaction ID" value="UER00113"/>
</dbReference>
<dbReference type="Pfam" id="PF00764">
    <property type="entry name" value="Arginosuc_synth"/>
    <property type="match status" value="1"/>
</dbReference>
<keyword evidence="7" id="KW-0436">Ligase</keyword>
<reference evidence="15" key="1">
    <citation type="submission" date="2025-08" db="UniProtKB">
        <authorList>
            <consortium name="Ensembl"/>
        </authorList>
    </citation>
    <scope>IDENTIFICATION</scope>
</reference>
<dbReference type="UniPathway" id="UPA00158">
    <property type="reaction ID" value="UER00272"/>
</dbReference>
<protein>
    <recommendedName>
        <fullName evidence="4">Argininosuccinate synthase</fullName>
        <ecNumber evidence="3">6.3.4.5</ecNumber>
    </recommendedName>
    <alternativeName>
        <fullName evidence="11">Citrulline--aspartate ligase</fullName>
    </alternativeName>
</protein>
<dbReference type="SUPFAM" id="SSF52402">
    <property type="entry name" value="Adenine nucleotide alpha hydrolases-like"/>
    <property type="match status" value="1"/>
</dbReference>
<dbReference type="InterPro" id="IPR023434">
    <property type="entry name" value="Arginosuc_synth_type_1_subfam"/>
</dbReference>
<evidence type="ECO:0000256" key="6">
    <source>
        <dbReference type="ARBA" id="ARBA00022571"/>
    </source>
</evidence>
<evidence type="ECO:0000256" key="7">
    <source>
        <dbReference type="ARBA" id="ARBA00022598"/>
    </source>
</evidence>
<dbReference type="Ensembl" id="ENSCCAT00000043202.1">
    <property type="protein sequence ID" value="ENSCCAP00000025678.1"/>
    <property type="gene ID" value="ENSCCAG00000030618.1"/>
</dbReference>
<keyword evidence="10" id="KW-0067">ATP-binding</keyword>
<dbReference type="Gene3D" id="3.40.50.620">
    <property type="entry name" value="HUPs"/>
    <property type="match status" value="1"/>
</dbReference>
<evidence type="ECO:0000313" key="16">
    <source>
        <dbReference type="Proteomes" id="UP000233040"/>
    </source>
</evidence>
<keyword evidence="8" id="KW-0028">Amino-acid biosynthesis</keyword>
<dbReference type="PANTHER" id="PTHR11587:SF2">
    <property type="entry name" value="ARGININOSUCCINATE SYNTHASE"/>
    <property type="match status" value="1"/>
</dbReference>
<dbReference type="AlphaFoldDB" id="A0A2K5RC15"/>
<evidence type="ECO:0000256" key="11">
    <source>
        <dbReference type="ARBA" id="ARBA00029916"/>
    </source>
</evidence>
<dbReference type="InterPro" id="IPR014729">
    <property type="entry name" value="Rossmann-like_a/b/a_fold"/>
</dbReference>
<keyword evidence="9" id="KW-0547">Nucleotide-binding</keyword>
<dbReference type="CDD" id="cd01999">
    <property type="entry name" value="ASS"/>
    <property type="match status" value="1"/>
</dbReference>
<dbReference type="GeneTree" id="ENSGT00390000004524"/>
<reference evidence="15" key="2">
    <citation type="submission" date="2025-09" db="UniProtKB">
        <authorList>
            <consortium name="Ensembl"/>
        </authorList>
    </citation>
    <scope>IDENTIFICATION</scope>
</reference>
<dbReference type="Gene3D" id="1.20.5.470">
    <property type="entry name" value="Single helix bin"/>
    <property type="match status" value="1"/>
</dbReference>
<organism evidence="15 16">
    <name type="scientific">Cebus imitator</name>
    <name type="common">Panamanian white-faced capuchin</name>
    <name type="synonym">Cebus capucinus imitator</name>
    <dbReference type="NCBI Taxonomy" id="2715852"/>
    <lineage>
        <taxon>Eukaryota</taxon>
        <taxon>Metazoa</taxon>
        <taxon>Chordata</taxon>
        <taxon>Craniata</taxon>
        <taxon>Vertebrata</taxon>
        <taxon>Euteleostomi</taxon>
        <taxon>Mammalia</taxon>
        <taxon>Eutheria</taxon>
        <taxon>Euarchontoglires</taxon>
        <taxon>Primates</taxon>
        <taxon>Haplorrhini</taxon>
        <taxon>Platyrrhini</taxon>
        <taxon>Cebidae</taxon>
        <taxon>Cebinae</taxon>
        <taxon>Cebus</taxon>
    </lineage>
</organism>
<evidence type="ECO:0000313" key="15">
    <source>
        <dbReference type="Ensembl" id="ENSCCAP00000025678.1"/>
    </source>
</evidence>
<evidence type="ECO:0000256" key="8">
    <source>
        <dbReference type="ARBA" id="ARBA00022605"/>
    </source>
</evidence>
<comment type="catalytic activity">
    <reaction evidence="12">
        <text>L-citrulline + L-aspartate + ATP = 2-(N(omega)-L-arginino)succinate + AMP + diphosphate + H(+)</text>
        <dbReference type="Rhea" id="RHEA:10932"/>
        <dbReference type="ChEBI" id="CHEBI:15378"/>
        <dbReference type="ChEBI" id="CHEBI:29991"/>
        <dbReference type="ChEBI" id="CHEBI:30616"/>
        <dbReference type="ChEBI" id="CHEBI:33019"/>
        <dbReference type="ChEBI" id="CHEBI:57472"/>
        <dbReference type="ChEBI" id="CHEBI:57743"/>
        <dbReference type="ChEBI" id="CHEBI:456215"/>
        <dbReference type="EC" id="6.3.4.5"/>
    </reaction>
</comment>
<dbReference type="GO" id="GO:0000053">
    <property type="term" value="P:argininosuccinate metabolic process"/>
    <property type="evidence" value="ECO:0007669"/>
    <property type="project" value="TreeGrafter"/>
</dbReference>
<comment type="pathway">
    <text evidence="2">Nitrogen metabolism; urea cycle; (N(omega)-L-arginino)succinate from L-aspartate and L-citrulline: step 1/1.</text>
</comment>
<dbReference type="InterPro" id="IPR048268">
    <property type="entry name" value="Arginosuc_syn_C"/>
</dbReference>
<evidence type="ECO:0000256" key="5">
    <source>
        <dbReference type="ARBA" id="ARBA00022436"/>
    </source>
</evidence>
<dbReference type="PANTHER" id="PTHR11587">
    <property type="entry name" value="ARGININOSUCCINATE SYNTHASE"/>
    <property type="match status" value="1"/>
</dbReference>
<proteinExistence type="predicted"/>